<dbReference type="InterPro" id="IPR053147">
    <property type="entry name" value="Hsp_HslJ-like"/>
</dbReference>
<dbReference type="PaxDb" id="243230-DR_2056"/>
<dbReference type="PANTHER" id="PTHR35535">
    <property type="entry name" value="HEAT SHOCK PROTEIN HSLJ"/>
    <property type="match status" value="1"/>
</dbReference>
<accession>Q9RSR8</accession>
<dbReference type="SMR" id="Q9RSR8"/>
<keyword evidence="4" id="KW-1185">Reference proteome</keyword>
<gene>
    <name evidence="3" type="ordered locus">DR_2056</name>
</gene>
<reference evidence="3 4" key="1">
    <citation type="journal article" date="1999" name="Science">
        <title>Genome sequence of the radioresistant bacterium Deinococcus radiodurans R1.</title>
        <authorList>
            <person name="White O."/>
            <person name="Eisen J.A."/>
            <person name="Heidelberg J.F."/>
            <person name="Hickey E.K."/>
            <person name="Peterson J.D."/>
            <person name="Dodson R.J."/>
            <person name="Haft D.H."/>
            <person name="Gwinn M.L."/>
            <person name="Nelson W.C."/>
            <person name="Richardson D.L."/>
            <person name="Moffat K.S."/>
            <person name="Qin H."/>
            <person name="Jiang L."/>
            <person name="Pamphile W."/>
            <person name="Crosby M."/>
            <person name="Shen M."/>
            <person name="Vamathevan J.J."/>
            <person name="Lam P."/>
            <person name="McDonald L."/>
            <person name="Utterback T."/>
            <person name="Zalewski C."/>
            <person name="Makarova K.S."/>
            <person name="Aravind L."/>
            <person name="Daly M.J."/>
            <person name="Minton K.W."/>
            <person name="Fleischmann R.D."/>
            <person name="Ketchum K.A."/>
            <person name="Nelson K.E."/>
            <person name="Salzberg S."/>
            <person name="Smith H.O."/>
            <person name="Venter J.C."/>
            <person name="Fraser C.M."/>
        </authorList>
    </citation>
    <scope>NUCLEOTIDE SEQUENCE [LARGE SCALE GENOMIC DNA]</scope>
    <source>
        <strain evidence="4">ATCC 13939 / DSM 20539 / JCM 16871 / LMG 4051 / NBRC 15346 / NCIMB 9279 / R1 / VKM B-1422</strain>
    </source>
</reference>
<protein>
    <recommendedName>
        <fullName evidence="2">DUF306 domain-containing protein</fullName>
    </recommendedName>
</protein>
<dbReference type="STRING" id="243230.DR_2056"/>
<dbReference type="EnsemblBacteria" id="AAF11610">
    <property type="protein sequence ID" value="AAF11610"/>
    <property type="gene ID" value="DR_2056"/>
</dbReference>
<evidence type="ECO:0000256" key="1">
    <source>
        <dbReference type="SAM" id="MobiDB-lite"/>
    </source>
</evidence>
<dbReference type="RefSeq" id="WP_010888687.1">
    <property type="nucleotide sequence ID" value="NC_001263.1"/>
</dbReference>
<feature type="domain" description="DUF306" evidence="2">
    <location>
        <begin position="17"/>
        <end position="125"/>
    </location>
</feature>
<dbReference type="PANTHER" id="PTHR35535:SF2">
    <property type="entry name" value="DUF306 DOMAIN-CONTAINING PROTEIN"/>
    <property type="match status" value="1"/>
</dbReference>
<dbReference type="OrthoDB" id="5348860at2"/>
<proteinExistence type="predicted"/>
<dbReference type="KEGG" id="dra:DR_2056"/>
<evidence type="ECO:0000313" key="3">
    <source>
        <dbReference type="EMBL" id="AAF11610.1"/>
    </source>
</evidence>
<name>Q9RSR8_DEIRA</name>
<dbReference type="DNASU" id="1798254"/>
<feature type="region of interest" description="Disordered" evidence="1">
    <location>
        <begin position="128"/>
        <end position="147"/>
    </location>
</feature>
<evidence type="ECO:0000259" key="2">
    <source>
        <dbReference type="Pfam" id="PF03724"/>
    </source>
</evidence>
<dbReference type="PIR" id="H75319">
    <property type="entry name" value="H75319"/>
</dbReference>
<organism evidence="3 4">
    <name type="scientific">Deinococcus radiodurans (strain ATCC 13939 / DSM 20539 / JCM 16871 / CCUG 27074 / LMG 4051 / NBRC 15346 / NCIMB 9279 / VKM B-1422 / R1)</name>
    <dbReference type="NCBI Taxonomy" id="243230"/>
    <lineage>
        <taxon>Bacteria</taxon>
        <taxon>Thermotogati</taxon>
        <taxon>Deinococcota</taxon>
        <taxon>Deinococci</taxon>
        <taxon>Deinococcales</taxon>
        <taxon>Deinococcaceae</taxon>
        <taxon>Deinococcus</taxon>
    </lineage>
</organism>
<dbReference type="InParanoid" id="Q9RSR8"/>
<dbReference type="eggNOG" id="COG3187">
    <property type="taxonomic scope" value="Bacteria"/>
</dbReference>
<dbReference type="Pfam" id="PF03724">
    <property type="entry name" value="META"/>
    <property type="match status" value="1"/>
</dbReference>
<dbReference type="GeneID" id="69518299"/>
<dbReference type="HOGENOM" id="CLU_1765022_0_0_0"/>
<evidence type="ECO:0000313" key="4">
    <source>
        <dbReference type="Proteomes" id="UP000002524"/>
    </source>
</evidence>
<dbReference type="InterPro" id="IPR005184">
    <property type="entry name" value="DUF306_Meta_HslJ"/>
</dbReference>
<dbReference type="EMBL" id="AE000513">
    <property type="protein sequence ID" value="AAF11610.1"/>
    <property type="molecule type" value="Genomic_DNA"/>
</dbReference>
<dbReference type="Gene3D" id="2.40.128.270">
    <property type="match status" value="1"/>
</dbReference>
<dbReference type="InterPro" id="IPR038670">
    <property type="entry name" value="HslJ-like_sf"/>
</dbReference>
<dbReference type="Proteomes" id="UP000002524">
    <property type="component" value="Chromosome 1"/>
</dbReference>
<sequence length="147" mass="15874">MALTLALLTLLAFDPLPLEQTPWTLRSLTLPGQETFTLGPRLPRPTLRLGPTRFTGHTGCNAISGQATWDGGRLTLRVQHQTSLPCPDHLLSLEADFLRLLQGPLRPELQGRTLTLSGEERGRLVFGAPGFSSSGPDVLTPEAGRGD</sequence>
<dbReference type="AlphaFoldDB" id="Q9RSR8"/>